<evidence type="ECO:0000256" key="2">
    <source>
        <dbReference type="SAM" id="SignalP"/>
    </source>
</evidence>
<sequence length="632" mass="69591">MPAPSTSQRALKEWRIWSWSALLGLLLIPAQALAQGVPPATTQAGVPITALPEPFGLFNRHTIGGPSANVQGTASGDNTPNTSPPVTEPIPQGPAGPNPAPHMANDVALPHLQAVVLQPAGQTGSQLDQQPISSAGLRLSHAPGLYKIILPYIGKPLTFQKMHELTGAIAVFYRQHDRPFISVTVPPQRVHNGVLHIDISEYHLERITVHGNRWTPAWQIRQTSTLSPNQTMALTSLQTELDWLNLNPFHTADLIYRPGTHPGSTDVDINITDRFPVYAYAAMNNQADRSLGRFNWYTGASWGNAFGLGHILTYQFNRTFMNRFDNHTGSWTIPLFGHNALQIFGNYALSHPTSNTRDLINRGQSGQVSLRWLHMFDHIALGRNAGLDGMIQVGFDWKNTHSDQFYHARTITLSEADTAQFVVGYTGSLQDAWGQTQINNQFFYGPGGLLPNDTRRAYEGIFPKSSPNYVYDRLMLTRTQNLPYGFSSTTKVTFQRASKNLLYSEQLMIGGMGNARGYFANTSFGSNGNAVSEEIFTPALSLLKLAHIPTAGQPDSNKLGIFWDWADNRQVRHVGTGPRAASLASIGADLTGSLNRHINLTVDAGIRLRRIHTTELANRRGTFCDFQIVGGF</sequence>
<protein>
    <recommendedName>
        <fullName evidence="3">Haemolysin activator HlyB C-terminal domain-containing protein</fullName>
    </recommendedName>
</protein>
<name>A0ABT3W9N2_9PROT</name>
<comment type="caution">
    <text evidence="4">The sequence shown here is derived from an EMBL/GenBank/DDBJ whole genome shotgun (WGS) entry which is preliminary data.</text>
</comment>
<evidence type="ECO:0000259" key="3">
    <source>
        <dbReference type="Pfam" id="PF03865"/>
    </source>
</evidence>
<organism evidence="4 5">
    <name type="scientific">Bombella saccharophila</name>
    <dbReference type="NCBI Taxonomy" id="2967338"/>
    <lineage>
        <taxon>Bacteria</taxon>
        <taxon>Pseudomonadati</taxon>
        <taxon>Pseudomonadota</taxon>
        <taxon>Alphaproteobacteria</taxon>
        <taxon>Acetobacterales</taxon>
        <taxon>Acetobacteraceae</taxon>
        <taxon>Bombella</taxon>
    </lineage>
</organism>
<evidence type="ECO:0000313" key="5">
    <source>
        <dbReference type="Proteomes" id="UP001165648"/>
    </source>
</evidence>
<dbReference type="PANTHER" id="PTHR34597">
    <property type="entry name" value="SLR1661 PROTEIN"/>
    <property type="match status" value="1"/>
</dbReference>
<proteinExistence type="predicted"/>
<dbReference type="Gene3D" id="2.40.160.50">
    <property type="entry name" value="membrane protein fhac: a member of the omp85/tpsb transporter family"/>
    <property type="match status" value="1"/>
</dbReference>
<accession>A0ABT3W9N2</accession>
<evidence type="ECO:0000256" key="1">
    <source>
        <dbReference type="SAM" id="MobiDB-lite"/>
    </source>
</evidence>
<feature type="chain" id="PRO_5045722006" description="Haemolysin activator HlyB C-terminal domain-containing protein" evidence="2">
    <location>
        <begin position="35"/>
        <end position="632"/>
    </location>
</feature>
<reference evidence="4 5" key="1">
    <citation type="submission" date="2022-07" db="EMBL/GenBank/DDBJ databases">
        <title>Bombella genomes.</title>
        <authorList>
            <person name="Harer L."/>
            <person name="Styblova S."/>
            <person name="Ehrmann M."/>
        </authorList>
    </citation>
    <scope>NUCLEOTIDE SEQUENCE [LARGE SCALE GENOMIC DNA]</scope>
    <source>
        <strain evidence="4 5">TMW 2.2558</strain>
    </source>
</reference>
<gene>
    <name evidence="4" type="ORF">NQF64_00450</name>
</gene>
<dbReference type="EMBL" id="JANIDW010000001">
    <property type="protein sequence ID" value="MCX5613721.1"/>
    <property type="molecule type" value="Genomic_DNA"/>
</dbReference>
<dbReference type="PANTHER" id="PTHR34597:SF3">
    <property type="entry name" value="OUTER MEMBRANE TRANSPORTER CDIB"/>
    <property type="match status" value="1"/>
</dbReference>
<keyword evidence="2" id="KW-0732">Signal</keyword>
<feature type="compositionally biased region" description="Polar residues" evidence="1">
    <location>
        <begin position="68"/>
        <end position="81"/>
    </location>
</feature>
<keyword evidence="5" id="KW-1185">Reference proteome</keyword>
<feature type="compositionally biased region" description="Pro residues" evidence="1">
    <location>
        <begin position="82"/>
        <end position="100"/>
    </location>
</feature>
<dbReference type="Pfam" id="PF03865">
    <property type="entry name" value="ShlB"/>
    <property type="match status" value="1"/>
</dbReference>
<evidence type="ECO:0000313" key="4">
    <source>
        <dbReference type="EMBL" id="MCX5613721.1"/>
    </source>
</evidence>
<dbReference type="Gene3D" id="3.10.20.310">
    <property type="entry name" value="membrane protein fhac"/>
    <property type="match status" value="1"/>
</dbReference>
<feature type="region of interest" description="Disordered" evidence="1">
    <location>
        <begin position="63"/>
        <end position="102"/>
    </location>
</feature>
<dbReference type="RefSeq" id="WP_266106129.1">
    <property type="nucleotide sequence ID" value="NZ_JANIDW010000001.1"/>
</dbReference>
<dbReference type="Proteomes" id="UP001165648">
    <property type="component" value="Unassembled WGS sequence"/>
</dbReference>
<feature type="signal peptide" evidence="2">
    <location>
        <begin position="1"/>
        <end position="34"/>
    </location>
</feature>
<dbReference type="InterPro" id="IPR051544">
    <property type="entry name" value="TPS_OM_transporter"/>
</dbReference>
<feature type="domain" description="Haemolysin activator HlyB C-terminal" evidence="3">
    <location>
        <begin position="263"/>
        <end position="539"/>
    </location>
</feature>
<dbReference type="InterPro" id="IPR005565">
    <property type="entry name" value="Hemolysn_activator_HlyB_C"/>
</dbReference>